<evidence type="ECO:0008006" key="11">
    <source>
        <dbReference type="Google" id="ProtNLM"/>
    </source>
</evidence>
<keyword evidence="3 6" id="KW-0812">Transmembrane</keyword>
<feature type="domain" description="ABC3 transporter permease C-terminal" evidence="7">
    <location>
        <begin position="322"/>
        <end position="437"/>
    </location>
</feature>
<keyword evidence="2" id="KW-1003">Cell membrane</keyword>
<dbReference type="InterPro" id="IPR003838">
    <property type="entry name" value="ABC3_permease_C"/>
</dbReference>
<feature type="domain" description="ABC3 transporter permease C-terminal" evidence="7">
    <location>
        <begin position="715"/>
        <end position="828"/>
    </location>
</feature>
<evidence type="ECO:0000256" key="6">
    <source>
        <dbReference type="SAM" id="Phobius"/>
    </source>
</evidence>
<dbReference type="Pfam" id="PF12704">
    <property type="entry name" value="MacB_PCD"/>
    <property type="match status" value="1"/>
</dbReference>
<keyword evidence="5 6" id="KW-0472">Membrane</keyword>
<dbReference type="InterPro" id="IPR038766">
    <property type="entry name" value="Membrane_comp_ABC_pdt"/>
</dbReference>
<sequence length="841" mass="93686">MKPLSKNMIQEIKQSKGRFIAIILIIMLGVLIFVGVKAAGPSLNDSLNKTVADKNLSDIQVLSTTGFDQTDIDLAKKVPGAQVEATKFKYVIGGKSKVAVALYGYDENAKQNQLIMRSGRLPKNSNEIVLDKNAKNKYDYKIGQKFKFASDAGLKKRSYKIVGFADSPQYIDNQSRGSTNIADGQVQLFAYVPQNQLDMAVGTMLNLHFNSLKDKNTFSKSYKKAVNKKLEILKQEFKGRANQRTNEVAGDYLQQVDSQKQQLEPLKAADPQAYSEQLAKLNSASIKVLKQSKTSYTWQTRKDLAGFSAYGESSDRIAAIANVFPVFFFLIAALITFTTITRMVEEARSEIGTFKALGYTKWEISRNYYYYAISAGLIGAMLGSVIGNETLPRIVLALYKQYIALDWVVDLQWIVILIATIFSLLATFGAAIIVIKKELVAGPAALMRPKSPKSAKKILLERIKPLWNHLSFNSKVSYRNLFRFKSRMFMTIIGIAGGTALILTGFGIQNSISASGNRQYSEIFDYQAVVKLNDNNNLSKVRKILNQNDQYLNSTVINSTTAKLKANKQQVNDVNVYTPKSIKDFDKYVHLGTDLQKHQVVLSKKTAQLLEVKKGDTVHLNVTNGKKVTVKVKAITQNFIGHFIYLSPDMYQTTFGKQASGNTLLLHLKSQTKGQRKNLANKLLDSGEVMGTSYTHDVLSTVSKMSSSLKPIILIFVLLSGILSFVVLYNLTNINVSERIRELSTIKVLGFYNNEVTMYIVRENIILTIVGIIVGYGVGNLLTAYILNQAATEQVIFPLTISWFGYLVATLLMIVFTAIVMLVTHKKLQHIDMIGALKSNE</sequence>
<feature type="transmembrane region" description="Helical" evidence="6">
    <location>
        <begin position="411"/>
        <end position="435"/>
    </location>
</feature>
<dbReference type="AlphaFoldDB" id="A0A4R5NKG5"/>
<feature type="domain" description="MacB-like periplasmic core" evidence="8">
    <location>
        <begin position="22"/>
        <end position="197"/>
    </location>
</feature>
<dbReference type="Proteomes" id="UP000295257">
    <property type="component" value="Unassembled WGS sequence"/>
</dbReference>
<feature type="transmembrane region" description="Helical" evidence="6">
    <location>
        <begin position="368"/>
        <end position="391"/>
    </location>
</feature>
<evidence type="ECO:0000259" key="7">
    <source>
        <dbReference type="Pfam" id="PF02687"/>
    </source>
</evidence>
<evidence type="ECO:0000256" key="2">
    <source>
        <dbReference type="ARBA" id="ARBA00022475"/>
    </source>
</evidence>
<comment type="subcellular location">
    <subcellularLocation>
        <location evidence="1">Cell membrane</location>
        <topology evidence="1">Multi-pass membrane protein</topology>
    </subcellularLocation>
</comment>
<keyword evidence="4 6" id="KW-1133">Transmembrane helix</keyword>
<dbReference type="RefSeq" id="WP_010021057.1">
    <property type="nucleotide sequence ID" value="NZ_PUFN01000001.1"/>
</dbReference>
<dbReference type="OrthoDB" id="5137249at2"/>
<feature type="transmembrane region" description="Helical" evidence="6">
    <location>
        <begin position="799"/>
        <end position="823"/>
    </location>
</feature>
<dbReference type="PANTHER" id="PTHR30287:SF1">
    <property type="entry name" value="INNER MEMBRANE PROTEIN"/>
    <property type="match status" value="1"/>
</dbReference>
<evidence type="ECO:0000313" key="9">
    <source>
        <dbReference type="EMBL" id="TDG75011.1"/>
    </source>
</evidence>
<accession>A0A4R5NKG5</accession>
<evidence type="ECO:0000259" key="8">
    <source>
        <dbReference type="Pfam" id="PF12704"/>
    </source>
</evidence>
<evidence type="ECO:0000313" key="10">
    <source>
        <dbReference type="Proteomes" id="UP000295257"/>
    </source>
</evidence>
<evidence type="ECO:0000256" key="1">
    <source>
        <dbReference type="ARBA" id="ARBA00004651"/>
    </source>
</evidence>
<evidence type="ECO:0000256" key="5">
    <source>
        <dbReference type="ARBA" id="ARBA00023136"/>
    </source>
</evidence>
<feature type="transmembrane region" description="Helical" evidence="6">
    <location>
        <begin position="317"/>
        <end position="340"/>
    </location>
</feature>
<gene>
    <name evidence="9" type="ORF">C5L30_001798</name>
</gene>
<dbReference type="InterPro" id="IPR025857">
    <property type="entry name" value="MacB_PCD"/>
</dbReference>
<evidence type="ECO:0000256" key="4">
    <source>
        <dbReference type="ARBA" id="ARBA00022989"/>
    </source>
</evidence>
<feature type="transmembrane region" description="Helical" evidence="6">
    <location>
        <begin position="20"/>
        <end position="40"/>
    </location>
</feature>
<feature type="transmembrane region" description="Helical" evidence="6">
    <location>
        <begin position="712"/>
        <end position="731"/>
    </location>
</feature>
<protein>
    <recommendedName>
        <fullName evidence="11">Peptide ABC transporter permease</fullName>
    </recommendedName>
</protein>
<feature type="transmembrane region" description="Helical" evidence="6">
    <location>
        <begin position="488"/>
        <end position="508"/>
    </location>
</feature>
<dbReference type="EMBL" id="PUFN01000001">
    <property type="protein sequence ID" value="TDG75011.1"/>
    <property type="molecule type" value="Genomic_DNA"/>
</dbReference>
<feature type="transmembrane region" description="Helical" evidence="6">
    <location>
        <begin position="765"/>
        <end position="787"/>
    </location>
</feature>
<organism evidence="9 10">
    <name type="scientific">Companilactobacillus farciminis</name>
    <dbReference type="NCBI Taxonomy" id="1612"/>
    <lineage>
        <taxon>Bacteria</taxon>
        <taxon>Bacillati</taxon>
        <taxon>Bacillota</taxon>
        <taxon>Bacilli</taxon>
        <taxon>Lactobacillales</taxon>
        <taxon>Lactobacillaceae</taxon>
        <taxon>Companilactobacillus</taxon>
    </lineage>
</organism>
<comment type="caution">
    <text evidence="9">The sequence shown here is derived from an EMBL/GenBank/DDBJ whole genome shotgun (WGS) entry which is preliminary data.</text>
</comment>
<name>A0A4R5NKG5_9LACO</name>
<dbReference type="GO" id="GO:0005886">
    <property type="term" value="C:plasma membrane"/>
    <property type="evidence" value="ECO:0007669"/>
    <property type="project" value="UniProtKB-SubCell"/>
</dbReference>
<evidence type="ECO:0000256" key="3">
    <source>
        <dbReference type="ARBA" id="ARBA00022692"/>
    </source>
</evidence>
<dbReference type="STRING" id="1612.ABB44_05615"/>
<proteinExistence type="predicted"/>
<dbReference type="PANTHER" id="PTHR30287">
    <property type="entry name" value="MEMBRANE COMPONENT OF PREDICTED ABC SUPERFAMILY METABOLITE UPTAKE TRANSPORTER"/>
    <property type="match status" value="1"/>
</dbReference>
<keyword evidence="10" id="KW-1185">Reference proteome</keyword>
<reference evidence="9 10" key="1">
    <citation type="journal article" date="2019" name="Appl. Microbiol. Biotechnol.">
        <title>Uncovering carbohydrate metabolism through a genotype-phenotype association study of 56 lactic acid bacteria genomes.</title>
        <authorList>
            <person name="Buron-Moles G."/>
            <person name="Chailyan A."/>
            <person name="Dolejs I."/>
            <person name="Forster J."/>
            <person name="Miks M.H."/>
        </authorList>
    </citation>
    <scope>NUCLEOTIDE SEQUENCE [LARGE SCALE GENOMIC DNA]</scope>
    <source>
        <strain evidence="9 10">ATCC 29644</strain>
    </source>
</reference>
<dbReference type="Pfam" id="PF02687">
    <property type="entry name" value="FtsX"/>
    <property type="match status" value="2"/>
</dbReference>